<dbReference type="Pfam" id="PF12679">
    <property type="entry name" value="ABC2_membrane_2"/>
    <property type="match status" value="1"/>
</dbReference>
<keyword evidence="3" id="KW-1185">Reference proteome</keyword>
<feature type="transmembrane region" description="Helical" evidence="1">
    <location>
        <begin position="83"/>
        <end position="101"/>
    </location>
</feature>
<dbReference type="GO" id="GO:0005886">
    <property type="term" value="C:plasma membrane"/>
    <property type="evidence" value="ECO:0007669"/>
    <property type="project" value="UniProtKB-SubCell"/>
</dbReference>
<evidence type="ECO:0000256" key="1">
    <source>
        <dbReference type="SAM" id="Phobius"/>
    </source>
</evidence>
<feature type="transmembrane region" description="Helical" evidence="1">
    <location>
        <begin position="247"/>
        <end position="268"/>
    </location>
</feature>
<sequence>MYRQFSFQRAWSLASFELIRLFFTRRGALALAAFVTVWGFILYYPVSSAAAMVSSESFKGMATSLFGSFGLSELLTWRAPELAIYWLVAVCFFPLFTLYAASDQTCADRSRGTLRFISLRASRTEILLGRFFGQALILFLLMLVTLLAVLAMAVYRDSGVLLDSSLKGLALLKELVIAVLPFIALMSFFNSFIRSARLAIVACLLFYGFMLIFVGIIESWFAPFSVLNYLLPGIQLRGVINQQGADMGLYLIPLGQTLGYLLAGDVIMRRSRL</sequence>
<dbReference type="KEGG" id="tvd:SG34_007795"/>
<organism evidence="2 3">
    <name type="scientific">Thalassomonas viridans</name>
    <dbReference type="NCBI Taxonomy" id="137584"/>
    <lineage>
        <taxon>Bacteria</taxon>
        <taxon>Pseudomonadati</taxon>
        <taxon>Pseudomonadota</taxon>
        <taxon>Gammaproteobacteria</taxon>
        <taxon>Alteromonadales</taxon>
        <taxon>Colwelliaceae</taxon>
        <taxon>Thalassomonas</taxon>
    </lineage>
</organism>
<dbReference type="Proteomes" id="UP000032352">
    <property type="component" value="Chromosome"/>
</dbReference>
<feature type="transmembrane region" description="Helical" evidence="1">
    <location>
        <begin position="131"/>
        <end position="155"/>
    </location>
</feature>
<feature type="transmembrane region" description="Helical" evidence="1">
    <location>
        <begin position="28"/>
        <end position="46"/>
    </location>
</feature>
<name>A0AAF0CBQ0_9GAMM</name>
<accession>A0AAF0CBQ0</accession>
<evidence type="ECO:0000313" key="2">
    <source>
        <dbReference type="EMBL" id="WDE06794.1"/>
    </source>
</evidence>
<reference evidence="2 3" key="1">
    <citation type="journal article" date="2015" name="Genome Announc.">
        <title>Draft Genome Sequences of Marine Isolates of Thalassomonas viridans and Thalassomonas actiniarum.</title>
        <authorList>
            <person name="Olonade I."/>
            <person name="van Zyl L.J."/>
            <person name="Trindade M."/>
        </authorList>
    </citation>
    <scope>NUCLEOTIDE SEQUENCE [LARGE SCALE GENOMIC DNA]</scope>
    <source>
        <strain evidence="2 3">XOM25</strain>
    </source>
</reference>
<evidence type="ECO:0000313" key="3">
    <source>
        <dbReference type="Proteomes" id="UP000032352"/>
    </source>
</evidence>
<proteinExistence type="predicted"/>
<reference evidence="2 3" key="2">
    <citation type="journal article" date="2022" name="Mar. Drugs">
        <title>Bioassay-Guided Fractionation Leads to the Detection of Cholic Acid Generated by the Rare Thalassomonas sp.</title>
        <authorList>
            <person name="Pheiffer F."/>
            <person name="Schneider Y.K."/>
            <person name="Hansen E.H."/>
            <person name="Andersen J.H."/>
            <person name="Isaksson J."/>
            <person name="Busche T."/>
            <person name="R C."/>
            <person name="Kalinowski J."/>
            <person name="Zyl L.V."/>
            <person name="Trindade M."/>
        </authorList>
    </citation>
    <scope>NUCLEOTIDE SEQUENCE [LARGE SCALE GENOMIC DNA]</scope>
    <source>
        <strain evidence="2 3">XOM25</strain>
    </source>
</reference>
<dbReference type="RefSeq" id="WP_044839512.1">
    <property type="nucleotide sequence ID" value="NZ_CP059733.1"/>
</dbReference>
<dbReference type="GO" id="GO:0140359">
    <property type="term" value="F:ABC-type transporter activity"/>
    <property type="evidence" value="ECO:0007669"/>
    <property type="project" value="InterPro"/>
</dbReference>
<gene>
    <name evidence="2" type="ORF">SG34_007795</name>
</gene>
<keyword evidence="1" id="KW-0472">Membrane</keyword>
<protein>
    <submittedName>
        <fullName evidence="2">ABC transporter permease subunit</fullName>
    </submittedName>
</protein>
<feature type="transmembrane region" description="Helical" evidence="1">
    <location>
        <begin position="175"/>
        <end position="193"/>
    </location>
</feature>
<dbReference type="EMBL" id="CP059733">
    <property type="protein sequence ID" value="WDE06794.1"/>
    <property type="molecule type" value="Genomic_DNA"/>
</dbReference>
<feature type="transmembrane region" description="Helical" evidence="1">
    <location>
        <begin position="200"/>
        <end position="222"/>
    </location>
</feature>
<keyword evidence="1" id="KW-1133">Transmembrane helix</keyword>
<dbReference type="AlphaFoldDB" id="A0AAF0CBQ0"/>
<keyword evidence="1" id="KW-0812">Transmembrane</keyword>